<keyword evidence="1" id="KW-1133">Transmembrane helix</keyword>
<keyword evidence="1" id="KW-0812">Transmembrane</keyword>
<feature type="transmembrane region" description="Helical" evidence="1">
    <location>
        <begin position="57"/>
        <end position="79"/>
    </location>
</feature>
<evidence type="ECO:0000313" key="2">
    <source>
        <dbReference type="EMBL" id="SDP02318.1"/>
    </source>
</evidence>
<organism evidence="2 3">
    <name type="scientific">Nakamurella panacisegetis</name>
    <dbReference type="NCBI Taxonomy" id="1090615"/>
    <lineage>
        <taxon>Bacteria</taxon>
        <taxon>Bacillati</taxon>
        <taxon>Actinomycetota</taxon>
        <taxon>Actinomycetes</taxon>
        <taxon>Nakamurellales</taxon>
        <taxon>Nakamurellaceae</taxon>
        <taxon>Nakamurella</taxon>
    </lineage>
</organism>
<keyword evidence="1" id="KW-0472">Membrane</keyword>
<sequence length="204" mass="21385">MGSDRTARPWRFGPVILLLAAGFHLYRRQLVEAAVFGAAGAVLIVDDLHPIRAHRVGWARPTATMSVAGAGVVGAAMGLSPRYSGLDIVAVASAGITVMALTWPGGAGPTGQPARTLPRRTVAAWSSAAVVTCLVELSAYGLGDARHRGNSLPTLSDLIDPALGHWFWRVLAGGVWVATGVTLVRWSLTQAPAAEESRRPELPP</sequence>
<evidence type="ECO:0000313" key="3">
    <source>
        <dbReference type="Proteomes" id="UP000198741"/>
    </source>
</evidence>
<feature type="transmembrane region" description="Helical" evidence="1">
    <location>
        <begin position="123"/>
        <end position="142"/>
    </location>
</feature>
<dbReference type="STRING" id="1090615.SAMN04515671_2702"/>
<gene>
    <name evidence="2" type="ORF">SAMN04515671_2702</name>
</gene>
<dbReference type="EMBL" id="LT629710">
    <property type="protein sequence ID" value="SDP02318.1"/>
    <property type="molecule type" value="Genomic_DNA"/>
</dbReference>
<dbReference type="AlphaFoldDB" id="A0A1H0PCE2"/>
<reference evidence="2 3" key="1">
    <citation type="submission" date="2016-10" db="EMBL/GenBank/DDBJ databases">
        <authorList>
            <person name="de Groot N.N."/>
        </authorList>
    </citation>
    <scope>NUCLEOTIDE SEQUENCE [LARGE SCALE GENOMIC DNA]</scope>
    <source>
        <strain evidence="3">P4-7,KCTC 19426,CECT 7604</strain>
    </source>
</reference>
<proteinExistence type="predicted"/>
<accession>A0A1H0PCE2</accession>
<feature type="transmembrane region" description="Helical" evidence="1">
    <location>
        <begin position="86"/>
        <end position="103"/>
    </location>
</feature>
<protein>
    <submittedName>
        <fullName evidence="2">Uncharacterized protein</fullName>
    </submittedName>
</protein>
<name>A0A1H0PCE2_9ACTN</name>
<evidence type="ECO:0000256" key="1">
    <source>
        <dbReference type="SAM" id="Phobius"/>
    </source>
</evidence>
<keyword evidence="3" id="KW-1185">Reference proteome</keyword>
<dbReference type="Proteomes" id="UP000198741">
    <property type="component" value="Chromosome I"/>
</dbReference>